<dbReference type="InterPro" id="IPR027417">
    <property type="entry name" value="P-loop_NTPase"/>
</dbReference>
<protein>
    <submittedName>
        <fullName evidence="3">ATPase</fullName>
    </submittedName>
</protein>
<comment type="caution">
    <text evidence="3">The sequence shown here is derived from an EMBL/GenBank/DDBJ whole genome shotgun (WGS) entry which is preliminary data.</text>
</comment>
<organism evidence="3 5">
    <name type="scientific">Enterobacter hormaechei</name>
    <dbReference type="NCBI Taxonomy" id="158836"/>
    <lineage>
        <taxon>Bacteria</taxon>
        <taxon>Pseudomonadati</taxon>
        <taxon>Pseudomonadota</taxon>
        <taxon>Gammaproteobacteria</taxon>
        <taxon>Enterobacterales</taxon>
        <taxon>Enterobacteriaceae</taxon>
        <taxon>Enterobacter</taxon>
        <taxon>Enterobacter cloacae complex</taxon>
    </lineage>
</organism>
<evidence type="ECO:0000259" key="1">
    <source>
        <dbReference type="Pfam" id="PF13521"/>
    </source>
</evidence>
<dbReference type="Proteomes" id="UP000076205">
    <property type="component" value="Unassembled WGS sequence"/>
</dbReference>
<dbReference type="AlphaFoldDB" id="A0A2J0PS18"/>
<gene>
    <name evidence="3" type="ORF">B9Q30_26000</name>
    <name evidence="2" type="ORF">SAMEA2273352_04470</name>
</gene>
<dbReference type="RefSeq" id="WP_022650058.1">
    <property type="nucleotide sequence ID" value="NZ_BEEC01000144.1"/>
</dbReference>
<name>A0A2J0PS18_9ENTR</name>
<dbReference type="Pfam" id="PF13521">
    <property type="entry name" value="AAA_28"/>
    <property type="match status" value="1"/>
</dbReference>
<dbReference type="Gene3D" id="3.40.50.300">
    <property type="entry name" value="P-loop containing nucleotide triphosphate hydrolases"/>
    <property type="match status" value="1"/>
</dbReference>
<evidence type="ECO:0000313" key="5">
    <source>
        <dbReference type="Proteomes" id="UP000229974"/>
    </source>
</evidence>
<evidence type="ECO:0000313" key="4">
    <source>
        <dbReference type="Proteomes" id="UP000076205"/>
    </source>
</evidence>
<accession>A0A2J0PS18</accession>
<sequence length="189" mass="21261">MYSENQRIIITGGPGSGKSTLLNSLRAKGYPTAAEAGRAIIRNQVAIGGNALPWKDREAFAGLMLNWELRSWHEAAQSETPFFFDRGLPDIVGYLTLCNLPVPPHMKRATELFRYAHTVFIAPPWEDIYVQDTERKQSFGEAVQTYHAMAEAYGRCGYNLIRLPLCGPEERAEIILSSLYDRHHHGEPS</sequence>
<reference evidence="3 5" key="2">
    <citation type="journal article" date="2017" name="J. Antimicrob. Chemother.">
        <title>Characterization of the population structure, drug resistance mechanisms and plasmids of the community-associated Enterobacter cloacae complex in China.</title>
        <authorList>
            <person name="Zhou K."/>
            <person name="Yu W."/>
            <person name="Cao X."/>
            <person name="Shen P."/>
            <person name="Lu H."/>
            <person name="Luo Q."/>
            <person name="Rossen J.W.A."/>
            <person name="Xiao Y."/>
        </authorList>
    </citation>
    <scope>NUCLEOTIDE SEQUENCE [LARGE SCALE GENOMIC DNA]</scope>
    <source>
        <strain evidence="3 5">ECC904</strain>
    </source>
</reference>
<evidence type="ECO:0000313" key="2">
    <source>
        <dbReference type="EMBL" id="CZY23761.1"/>
    </source>
</evidence>
<dbReference type="InterPro" id="IPR038727">
    <property type="entry name" value="NadR/Ttd14_AAA_dom"/>
</dbReference>
<reference evidence="2 4" key="1">
    <citation type="submission" date="2016-03" db="EMBL/GenBank/DDBJ databases">
        <authorList>
            <consortium name="Pathogen Informatics"/>
        </authorList>
    </citation>
    <scope>NUCLEOTIDE SEQUENCE [LARGE SCALE GENOMIC DNA]</scope>
    <source>
        <strain evidence="4">e1424</strain>
        <strain evidence="2">E1424</strain>
    </source>
</reference>
<dbReference type="EMBL" id="NEEW01000023">
    <property type="protein sequence ID" value="PJD77753.1"/>
    <property type="molecule type" value="Genomic_DNA"/>
</dbReference>
<feature type="domain" description="NadR/Ttd14 AAA" evidence="1">
    <location>
        <begin position="7"/>
        <end position="171"/>
    </location>
</feature>
<evidence type="ECO:0000313" key="3">
    <source>
        <dbReference type="EMBL" id="PJD77753.1"/>
    </source>
</evidence>
<dbReference type="EMBL" id="FJYW01000013">
    <property type="protein sequence ID" value="CZY23761.1"/>
    <property type="molecule type" value="Genomic_DNA"/>
</dbReference>
<dbReference type="SUPFAM" id="SSF52540">
    <property type="entry name" value="P-loop containing nucleoside triphosphate hydrolases"/>
    <property type="match status" value="1"/>
</dbReference>
<dbReference type="OrthoDB" id="5638848at2"/>
<dbReference type="Proteomes" id="UP000229974">
    <property type="component" value="Unassembled WGS sequence"/>
</dbReference>
<dbReference type="GeneID" id="63144849"/>
<proteinExistence type="predicted"/>